<proteinExistence type="predicted"/>
<reference evidence="2 3" key="1">
    <citation type="submission" date="2019-02" db="EMBL/GenBank/DDBJ databases">
        <title>Kribbella capetownensis sp. nov. and Kribbella speibonae sp. nov., isolated from soil.</title>
        <authorList>
            <person name="Curtis S.M."/>
            <person name="Norton I."/>
            <person name="Everest G.J."/>
            <person name="Meyers P.R."/>
        </authorList>
    </citation>
    <scope>NUCLEOTIDE SEQUENCE [LARGE SCALE GENOMIC DNA]</scope>
    <source>
        <strain evidence="2 3">KCTC 29219</strain>
    </source>
</reference>
<dbReference type="OrthoDB" id="4285266at2"/>
<dbReference type="SMART" id="SM00530">
    <property type="entry name" value="HTH_XRE"/>
    <property type="match status" value="1"/>
</dbReference>
<evidence type="ECO:0000313" key="3">
    <source>
        <dbReference type="Proteomes" id="UP000292346"/>
    </source>
</evidence>
<dbReference type="SUPFAM" id="SSF47413">
    <property type="entry name" value="lambda repressor-like DNA-binding domains"/>
    <property type="match status" value="1"/>
</dbReference>
<gene>
    <name evidence="2" type="ORF">E0H45_40010</name>
</gene>
<dbReference type="GO" id="GO:0003677">
    <property type="term" value="F:DNA binding"/>
    <property type="evidence" value="ECO:0007669"/>
    <property type="project" value="InterPro"/>
</dbReference>
<dbReference type="Pfam" id="PF19054">
    <property type="entry name" value="DUF5753"/>
    <property type="match status" value="1"/>
</dbReference>
<dbReference type="CDD" id="cd00093">
    <property type="entry name" value="HTH_XRE"/>
    <property type="match status" value="1"/>
</dbReference>
<dbReference type="AlphaFoldDB" id="A0A4R0GUN7"/>
<dbReference type="EMBL" id="SJJZ01000006">
    <property type="protein sequence ID" value="TCC01675.1"/>
    <property type="molecule type" value="Genomic_DNA"/>
</dbReference>
<protein>
    <submittedName>
        <fullName evidence="2">XRE family transcriptional regulator</fullName>
    </submittedName>
</protein>
<feature type="domain" description="HTH cro/C1-type" evidence="1">
    <location>
        <begin position="19"/>
        <end position="73"/>
    </location>
</feature>
<dbReference type="Proteomes" id="UP000292346">
    <property type="component" value="Unassembled WGS sequence"/>
</dbReference>
<comment type="caution">
    <text evidence="2">The sequence shown here is derived from an EMBL/GenBank/DDBJ whole genome shotgun (WGS) entry which is preliminary data.</text>
</comment>
<dbReference type="PROSITE" id="PS50943">
    <property type="entry name" value="HTH_CROC1"/>
    <property type="match status" value="1"/>
</dbReference>
<evidence type="ECO:0000259" key="1">
    <source>
        <dbReference type="PROSITE" id="PS50943"/>
    </source>
</evidence>
<organism evidence="2 3">
    <name type="scientific">Kribbella soli</name>
    <dbReference type="NCBI Taxonomy" id="1124743"/>
    <lineage>
        <taxon>Bacteria</taxon>
        <taxon>Bacillati</taxon>
        <taxon>Actinomycetota</taxon>
        <taxon>Actinomycetes</taxon>
        <taxon>Propionibacteriales</taxon>
        <taxon>Kribbellaceae</taxon>
        <taxon>Kribbella</taxon>
    </lineage>
</organism>
<keyword evidence="3" id="KW-1185">Reference proteome</keyword>
<evidence type="ECO:0000313" key="2">
    <source>
        <dbReference type="EMBL" id="TCC01675.1"/>
    </source>
</evidence>
<name>A0A4R0GUN7_9ACTN</name>
<accession>A0A4R0GUN7</accession>
<dbReference type="InterPro" id="IPR001387">
    <property type="entry name" value="Cro/C1-type_HTH"/>
</dbReference>
<dbReference type="Pfam" id="PF13560">
    <property type="entry name" value="HTH_31"/>
    <property type="match status" value="1"/>
</dbReference>
<dbReference type="InterPro" id="IPR010982">
    <property type="entry name" value="Lambda_DNA-bd_dom_sf"/>
</dbReference>
<dbReference type="InterPro" id="IPR043917">
    <property type="entry name" value="DUF5753"/>
</dbReference>
<dbReference type="Gene3D" id="1.10.260.40">
    <property type="entry name" value="lambda repressor-like DNA-binding domains"/>
    <property type="match status" value="1"/>
</dbReference>
<dbReference type="RefSeq" id="WP_131347639.1">
    <property type="nucleotide sequence ID" value="NZ_SJJZ01000006.1"/>
</dbReference>
<sequence length="291" mass="32606">MPRPAGPPTVRLRRLAAELSALRADAQLTREQVEEQTGVNQGTLWRIEKGQAKPHNGTLETLFDLYGVTESRRTELIELTRGAKQPGWLAQFKDALLKEAIPEVYAAYIGFETEAKTMNTYESSFVPGLLQTEEYARAVMIDGWPMEADAVERRLETRMQRQIVLSQKRDGRDPLELWAVLDEAVLRREVGSRAVMRAQLGRLLEMGERPNITLQVIPFNRGAHPGMSGAFTCFKFGSLAPNIVHTESLAGAFFLELEADVERFGLAFDHVRAMALSPRDSGTFLAMLMTE</sequence>